<name>A0ABS8WW00_DATST</name>
<dbReference type="InterPro" id="IPR032675">
    <property type="entry name" value="LRR_dom_sf"/>
</dbReference>
<evidence type="ECO:0008006" key="3">
    <source>
        <dbReference type="Google" id="ProtNLM"/>
    </source>
</evidence>
<dbReference type="Proteomes" id="UP000823775">
    <property type="component" value="Unassembled WGS sequence"/>
</dbReference>
<evidence type="ECO:0000313" key="1">
    <source>
        <dbReference type="EMBL" id="MCE3217142.1"/>
    </source>
</evidence>
<reference evidence="1 2" key="1">
    <citation type="journal article" date="2021" name="BMC Genomics">
        <title>Datura genome reveals duplications of psychoactive alkaloid biosynthetic genes and high mutation rate following tissue culture.</title>
        <authorList>
            <person name="Rajewski A."/>
            <person name="Carter-House D."/>
            <person name="Stajich J."/>
            <person name="Litt A."/>
        </authorList>
    </citation>
    <scope>NUCLEOTIDE SEQUENCE [LARGE SCALE GENOMIC DNA]</scope>
    <source>
        <strain evidence="1">AR-01</strain>
    </source>
</reference>
<accession>A0ABS8WW00</accession>
<proteinExistence type="predicted"/>
<comment type="caution">
    <text evidence="1">The sequence shown here is derived from an EMBL/GenBank/DDBJ whole genome shotgun (WGS) entry which is preliminary data.</text>
</comment>
<evidence type="ECO:0000313" key="2">
    <source>
        <dbReference type="Proteomes" id="UP000823775"/>
    </source>
</evidence>
<sequence length="80" mass="8759">MLLPSSAEVSRIHHRACRLGCSPEENCCSWKGVECDNTTGHVITQSAQPILARFSAYLVLESSAKAYHIDLRKTISEGIA</sequence>
<dbReference type="Gene3D" id="3.80.10.10">
    <property type="entry name" value="Ribonuclease Inhibitor"/>
    <property type="match status" value="1"/>
</dbReference>
<protein>
    <recommendedName>
        <fullName evidence="3">Leucine-rich repeat-containing N-terminal plant-type domain-containing protein</fullName>
    </recommendedName>
</protein>
<dbReference type="EMBL" id="JACEIK010015848">
    <property type="protein sequence ID" value="MCE3217142.1"/>
    <property type="molecule type" value="Genomic_DNA"/>
</dbReference>
<organism evidence="1 2">
    <name type="scientific">Datura stramonium</name>
    <name type="common">Jimsonweed</name>
    <name type="synonym">Common thornapple</name>
    <dbReference type="NCBI Taxonomy" id="4076"/>
    <lineage>
        <taxon>Eukaryota</taxon>
        <taxon>Viridiplantae</taxon>
        <taxon>Streptophyta</taxon>
        <taxon>Embryophyta</taxon>
        <taxon>Tracheophyta</taxon>
        <taxon>Spermatophyta</taxon>
        <taxon>Magnoliopsida</taxon>
        <taxon>eudicotyledons</taxon>
        <taxon>Gunneridae</taxon>
        <taxon>Pentapetalae</taxon>
        <taxon>asterids</taxon>
        <taxon>lamiids</taxon>
        <taxon>Solanales</taxon>
        <taxon>Solanaceae</taxon>
        <taxon>Solanoideae</taxon>
        <taxon>Datureae</taxon>
        <taxon>Datura</taxon>
    </lineage>
</organism>
<keyword evidence="2" id="KW-1185">Reference proteome</keyword>
<gene>
    <name evidence="1" type="ORF">HAX54_010556</name>
</gene>